<dbReference type="OrthoDB" id="8603558at2"/>
<organism evidence="2 3">
    <name type="scientific">Paraclostridium sordellii</name>
    <name type="common">Clostridium sordellii</name>
    <dbReference type="NCBI Taxonomy" id="1505"/>
    <lineage>
        <taxon>Bacteria</taxon>
        <taxon>Bacillati</taxon>
        <taxon>Bacillota</taxon>
        <taxon>Clostridia</taxon>
        <taxon>Peptostreptococcales</taxon>
        <taxon>Peptostreptococcaceae</taxon>
        <taxon>Paraclostridium</taxon>
    </lineage>
</organism>
<dbReference type="RefSeq" id="WP_055341498.1">
    <property type="nucleotide sequence ID" value="NZ_CEKZ01000003.1"/>
</dbReference>
<dbReference type="AlphaFoldDB" id="A0A0C7R290"/>
<accession>A0A0C7R290</accession>
<dbReference type="Proteomes" id="UP000049127">
    <property type="component" value="Unassembled WGS sequence"/>
</dbReference>
<sequence length="215" mass="24371">MKKLYFTLFLFATLLVGTVYSQSYLFAQAPSSSSEQSKDYQSAYTNIFNKMKEGMNTAQNTGNVNLDFVLEMIPHHEGGIDMAKAIIKYGTNEDVKKIAQNIVTSQEAQIPLMQQLKAKFEKEPLSTKEDSQNYIKDYDEIKSTMFKEMDSVPLTGSADETFLRQMIYHHEGAIAMSKNILKYTQNAKLKSLAENIVTTQSQGVDEMKNLLKTMK</sequence>
<evidence type="ECO:0000259" key="1">
    <source>
        <dbReference type="Pfam" id="PF03713"/>
    </source>
</evidence>
<dbReference type="Pfam" id="PF03713">
    <property type="entry name" value="DUF305"/>
    <property type="match status" value="1"/>
</dbReference>
<dbReference type="PANTHER" id="PTHR36933">
    <property type="entry name" value="SLL0788 PROTEIN"/>
    <property type="match status" value="1"/>
</dbReference>
<dbReference type="EMBL" id="CEKZ01000003">
    <property type="protein sequence ID" value="CEQ02965.1"/>
    <property type="molecule type" value="Genomic_DNA"/>
</dbReference>
<name>A0A0C7R290_PARSO</name>
<dbReference type="PANTHER" id="PTHR36933:SF1">
    <property type="entry name" value="SLL0788 PROTEIN"/>
    <property type="match status" value="1"/>
</dbReference>
<dbReference type="Gene3D" id="1.20.1260.10">
    <property type="match status" value="2"/>
</dbReference>
<protein>
    <submittedName>
        <fullName evidence="2">Uncharacterized protein conserved in bacteria</fullName>
    </submittedName>
</protein>
<evidence type="ECO:0000313" key="3">
    <source>
        <dbReference type="Proteomes" id="UP000049127"/>
    </source>
</evidence>
<proteinExistence type="predicted"/>
<gene>
    <name evidence="2" type="ORF">R28058_06981</name>
</gene>
<dbReference type="InterPro" id="IPR005183">
    <property type="entry name" value="DUF305_CopM-like"/>
</dbReference>
<dbReference type="InterPro" id="IPR012347">
    <property type="entry name" value="Ferritin-like"/>
</dbReference>
<reference evidence="2 3" key="1">
    <citation type="submission" date="2015-01" db="EMBL/GenBank/DDBJ databases">
        <authorList>
            <person name="Aslett A.Martin."/>
            <person name="De Silva Nishadi"/>
        </authorList>
    </citation>
    <scope>NUCLEOTIDE SEQUENCE [LARGE SCALE GENOMIC DNA]</scope>
    <source>
        <strain evidence="2 3">R28058</strain>
    </source>
</reference>
<feature type="domain" description="DUF305" evidence="1">
    <location>
        <begin position="67"/>
        <end position="211"/>
    </location>
</feature>
<evidence type="ECO:0000313" key="2">
    <source>
        <dbReference type="EMBL" id="CEQ02965.1"/>
    </source>
</evidence>